<dbReference type="AlphaFoldDB" id="A0A0U5B560"/>
<sequence>MDVERKVNEKLLQSLLASERSIDQHTRAVRKLKRASENELDFSKKHEMYSIEVMLRSLDQMKRIIERKRSLLKSLK</sequence>
<keyword evidence="2" id="KW-1185">Reference proteome</keyword>
<dbReference type="EMBL" id="AP017312">
    <property type="protein sequence ID" value="BAU29842.1"/>
    <property type="molecule type" value="Genomic_DNA"/>
</dbReference>
<gene>
    <name evidence="1" type="ORF">CB4_04096</name>
</gene>
<dbReference type="RefSeq" id="WP_096467483.1">
    <property type="nucleotide sequence ID" value="NZ_AP017312.1"/>
</dbReference>
<protein>
    <submittedName>
        <fullName evidence="1">Uncharacterized protein</fullName>
    </submittedName>
</protein>
<name>A0A0U5B560_9BACL</name>
<evidence type="ECO:0000313" key="2">
    <source>
        <dbReference type="Proteomes" id="UP000217696"/>
    </source>
</evidence>
<accession>A0A0U5B560</accession>
<proteinExistence type="predicted"/>
<dbReference type="Proteomes" id="UP000217696">
    <property type="component" value="Chromosome"/>
</dbReference>
<evidence type="ECO:0000313" key="1">
    <source>
        <dbReference type="EMBL" id="BAU29842.1"/>
    </source>
</evidence>
<organism evidence="1 2">
    <name type="scientific">Aneurinibacillus soli</name>
    <dbReference type="NCBI Taxonomy" id="1500254"/>
    <lineage>
        <taxon>Bacteria</taxon>
        <taxon>Bacillati</taxon>
        <taxon>Bacillota</taxon>
        <taxon>Bacilli</taxon>
        <taxon>Bacillales</taxon>
        <taxon>Paenibacillaceae</taxon>
        <taxon>Aneurinibacillus group</taxon>
        <taxon>Aneurinibacillus</taxon>
    </lineage>
</organism>
<reference evidence="1 2" key="1">
    <citation type="submission" date="2015-12" db="EMBL/GenBank/DDBJ databases">
        <title>Genome sequence of Aneurinibacillus soli.</title>
        <authorList>
            <person name="Lee J.S."/>
            <person name="Lee K.C."/>
            <person name="Kim K.K."/>
            <person name="Lee B.W."/>
        </authorList>
    </citation>
    <scope>NUCLEOTIDE SEQUENCE [LARGE SCALE GENOMIC DNA]</scope>
    <source>
        <strain evidence="1 2">CB4</strain>
    </source>
</reference>
<dbReference type="KEGG" id="asoc:CB4_04096"/>